<proteinExistence type="predicted"/>
<evidence type="ECO:0000313" key="1">
    <source>
        <dbReference type="EMBL" id="MFI5676268.1"/>
    </source>
</evidence>
<comment type="caution">
    <text evidence="1">The sequence shown here is derived from an EMBL/GenBank/DDBJ whole genome shotgun (WGS) entry which is preliminary data.</text>
</comment>
<dbReference type="Proteomes" id="UP001612415">
    <property type="component" value="Unassembled WGS sequence"/>
</dbReference>
<keyword evidence="2" id="KW-1185">Reference proteome</keyword>
<organism evidence="1 2">
    <name type="scientific">Streptomyces cellulosae</name>
    <dbReference type="NCBI Taxonomy" id="1968"/>
    <lineage>
        <taxon>Bacteria</taxon>
        <taxon>Bacillati</taxon>
        <taxon>Actinomycetota</taxon>
        <taxon>Actinomycetes</taxon>
        <taxon>Kitasatosporales</taxon>
        <taxon>Streptomycetaceae</taxon>
        <taxon>Streptomyces</taxon>
    </lineage>
</organism>
<gene>
    <name evidence="1" type="ORF">ACIA8P_16550</name>
</gene>
<protein>
    <submittedName>
        <fullName evidence="1">Uncharacterized protein</fullName>
    </submittedName>
</protein>
<accession>A0ABW7Y1N2</accession>
<sequence>MPRNRPGTLRAAQRIRHRPRRWDTPAPDRIHGLSARTSLAIHRYEALSADYYVFPGATAYALRRYRAFLNPPGRGIRYPYLDDCDCPGCSFRDVRHARDLLGTALRNLPPRARAELARLVAALDAVYLARTLPDPFVPARREWRGHVWWYRRLEGCRYAQSGVI</sequence>
<evidence type="ECO:0000313" key="2">
    <source>
        <dbReference type="Proteomes" id="UP001612415"/>
    </source>
</evidence>
<name>A0ABW7Y1N2_STRCE</name>
<reference evidence="1 2" key="1">
    <citation type="submission" date="2024-10" db="EMBL/GenBank/DDBJ databases">
        <title>The Natural Products Discovery Center: Release of the First 8490 Sequenced Strains for Exploring Actinobacteria Biosynthetic Diversity.</title>
        <authorList>
            <person name="Kalkreuter E."/>
            <person name="Kautsar S.A."/>
            <person name="Yang D."/>
            <person name="Bader C.D."/>
            <person name="Teijaro C.N."/>
            <person name="Fluegel L."/>
            <person name="Davis C.M."/>
            <person name="Simpson J.R."/>
            <person name="Lauterbach L."/>
            <person name="Steele A.D."/>
            <person name="Gui C."/>
            <person name="Meng S."/>
            <person name="Li G."/>
            <person name="Viehrig K."/>
            <person name="Ye F."/>
            <person name="Su P."/>
            <person name="Kiefer A.F."/>
            <person name="Nichols A."/>
            <person name="Cepeda A.J."/>
            <person name="Yan W."/>
            <person name="Fan B."/>
            <person name="Jiang Y."/>
            <person name="Adhikari A."/>
            <person name="Zheng C.-J."/>
            <person name="Schuster L."/>
            <person name="Cowan T.M."/>
            <person name="Smanski M.J."/>
            <person name="Chevrette M.G."/>
            <person name="De Carvalho L.P.S."/>
            <person name="Shen B."/>
        </authorList>
    </citation>
    <scope>NUCLEOTIDE SEQUENCE [LARGE SCALE GENOMIC DNA]</scope>
    <source>
        <strain evidence="1 2">NPDC051599</strain>
    </source>
</reference>
<dbReference type="RefSeq" id="WP_398657001.1">
    <property type="nucleotide sequence ID" value="NZ_JBITDC010000005.1"/>
</dbReference>
<dbReference type="EMBL" id="JBITDC010000005">
    <property type="protein sequence ID" value="MFI5676268.1"/>
    <property type="molecule type" value="Genomic_DNA"/>
</dbReference>